<feature type="domain" description="Peptidase S9 prolyl oligopeptidase catalytic" evidence="4">
    <location>
        <begin position="414"/>
        <end position="627"/>
    </location>
</feature>
<dbReference type="InterPro" id="IPR001375">
    <property type="entry name" value="Peptidase_S9_cat"/>
</dbReference>
<dbReference type="InterPro" id="IPR002470">
    <property type="entry name" value="Peptidase_S9A"/>
</dbReference>
<evidence type="ECO:0000313" key="7">
    <source>
        <dbReference type="Proteomes" id="UP000236592"/>
    </source>
</evidence>
<keyword evidence="3" id="KW-0720">Serine protease</keyword>
<evidence type="ECO:0000313" key="6">
    <source>
        <dbReference type="EMBL" id="AUS05163.1"/>
    </source>
</evidence>
<reference evidence="7" key="1">
    <citation type="submission" date="2018-01" db="EMBL/GenBank/DDBJ databases">
        <title>Complete genome of Tamlana sp. UJ94.</title>
        <authorList>
            <person name="Jung J."/>
            <person name="Chung D."/>
            <person name="Bae S.S."/>
            <person name="Baek K."/>
        </authorList>
    </citation>
    <scope>NUCLEOTIDE SEQUENCE [LARGE SCALE GENOMIC DNA]</scope>
    <source>
        <strain evidence="7">UJ94</strain>
    </source>
</reference>
<dbReference type="InterPro" id="IPR029058">
    <property type="entry name" value="AB_hydrolase_fold"/>
</dbReference>
<dbReference type="SUPFAM" id="SSF69322">
    <property type="entry name" value="Tricorn protease domain 2"/>
    <property type="match status" value="1"/>
</dbReference>
<dbReference type="GO" id="GO:0006508">
    <property type="term" value="P:proteolysis"/>
    <property type="evidence" value="ECO:0007669"/>
    <property type="project" value="UniProtKB-KW"/>
</dbReference>
<evidence type="ECO:0000256" key="2">
    <source>
        <dbReference type="ARBA" id="ARBA00022801"/>
    </source>
</evidence>
<proteinExistence type="predicted"/>
<dbReference type="InterPro" id="IPR023302">
    <property type="entry name" value="Pept_S9A_N"/>
</dbReference>
<dbReference type="OrthoDB" id="108903at2"/>
<dbReference type="Pfam" id="PF02897">
    <property type="entry name" value="Peptidase_S9_N"/>
    <property type="match status" value="1"/>
</dbReference>
<evidence type="ECO:0000259" key="5">
    <source>
        <dbReference type="Pfam" id="PF02897"/>
    </source>
</evidence>
<sequence length="637" mass="71889">MISKILGLATLMLFFSCIKETKDVQKNVTHYSIKQFMDNESVYGGSFSADNNNVLVSSNLSGIFNVYSIPASGGEITPITSSDSTSIFSTSYFPNDNRILFSTDGNGNEITHLYVKQLDGSVQDLTPGENAKSSFYGWSGDEKYFYFGSNKRDPNYFDVYKLAIDDYTTTMIYQNNDGMEFSGISNDENFIALSKSINTNDYDLFIYNVKTKEINKINDHLSANMAQDFSEDNSTFYYTTDDGGEFSYLMAYDLQSKEKKKVMEKAWDISGISFTSKGSYMVVYVNEDGRNAVEVLDSKTMKPINLPDFKDSSITNIRFSKDEKWMCMYVGGTNKPSDLYTYNLETKEQHKLTNVLNDAINIDDLVTAKVIRYKSFDGTEIPAIYYAPHHASKDNQVPAMVWVHGGPGGQSRQQFSALIQYLVNHGYAILAVNNRGSSGYGKTFYKMDDKNHGEKDLKDCIEGKNWLAKQSEIDGNKIGILGGSYGGFMTMAALTSTPEEFKVGVNLFGVTNWMRTLKSIPPYWEAYRTSLYLELGDPFTADSVRLKRISPLFHADKVTKPLIVLQGSQDPRVLQIESDEIVEAVRKNNVPVDYVLFEDEGHGFRKKENQMEAYSRILKFLDTYLKNEPESTDTALK</sequence>
<dbReference type="PRINTS" id="PR00862">
    <property type="entry name" value="PROLIGOPTASE"/>
</dbReference>
<dbReference type="KEGG" id="taj:C1A40_06630"/>
<name>A0A2I7SGY1_9FLAO</name>
<dbReference type="InterPro" id="IPR011042">
    <property type="entry name" value="6-blade_b-propeller_TolB-like"/>
</dbReference>
<dbReference type="PROSITE" id="PS51257">
    <property type="entry name" value="PROKAR_LIPOPROTEIN"/>
    <property type="match status" value="1"/>
</dbReference>
<dbReference type="EMBL" id="CP025938">
    <property type="protein sequence ID" value="AUS05163.1"/>
    <property type="molecule type" value="Genomic_DNA"/>
</dbReference>
<dbReference type="PANTHER" id="PTHR42776:SF27">
    <property type="entry name" value="DIPEPTIDYL PEPTIDASE FAMILY MEMBER 6"/>
    <property type="match status" value="1"/>
</dbReference>
<dbReference type="SUPFAM" id="SSF53474">
    <property type="entry name" value="alpha/beta-Hydrolases"/>
    <property type="match status" value="1"/>
</dbReference>
<dbReference type="Pfam" id="PF00326">
    <property type="entry name" value="Peptidase_S9"/>
    <property type="match status" value="1"/>
</dbReference>
<dbReference type="GO" id="GO:0004252">
    <property type="term" value="F:serine-type endopeptidase activity"/>
    <property type="evidence" value="ECO:0007669"/>
    <property type="project" value="InterPro"/>
</dbReference>
<dbReference type="Proteomes" id="UP000236592">
    <property type="component" value="Chromosome"/>
</dbReference>
<evidence type="ECO:0000256" key="3">
    <source>
        <dbReference type="ARBA" id="ARBA00022825"/>
    </source>
</evidence>
<evidence type="ECO:0000256" key="1">
    <source>
        <dbReference type="ARBA" id="ARBA00022670"/>
    </source>
</evidence>
<organism evidence="6 7">
    <name type="scientific">Pseudotamlana carrageenivorans</name>
    <dbReference type="NCBI Taxonomy" id="2069432"/>
    <lineage>
        <taxon>Bacteria</taxon>
        <taxon>Pseudomonadati</taxon>
        <taxon>Bacteroidota</taxon>
        <taxon>Flavobacteriia</taxon>
        <taxon>Flavobacteriales</taxon>
        <taxon>Flavobacteriaceae</taxon>
        <taxon>Pseudotamlana</taxon>
    </lineage>
</organism>
<protein>
    <submittedName>
        <fullName evidence="6">S9 family peptidase</fullName>
    </submittedName>
</protein>
<dbReference type="RefSeq" id="WP_102995211.1">
    <property type="nucleotide sequence ID" value="NZ_CP025938.1"/>
</dbReference>
<keyword evidence="7" id="KW-1185">Reference proteome</keyword>
<dbReference type="Gene3D" id="2.120.10.30">
    <property type="entry name" value="TolB, C-terminal domain"/>
    <property type="match status" value="2"/>
</dbReference>
<dbReference type="PANTHER" id="PTHR42776">
    <property type="entry name" value="SERINE PEPTIDASE S9 FAMILY MEMBER"/>
    <property type="match status" value="1"/>
</dbReference>
<dbReference type="Gene3D" id="3.40.50.1820">
    <property type="entry name" value="alpha/beta hydrolase"/>
    <property type="match status" value="1"/>
</dbReference>
<feature type="domain" description="Peptidase S9A N-terminal" evidence="5">
    <location>
        <begin position="84"/>
        <end position="352"/>
    </location>
</feature>
<keyword evidence="2" id="KW-0378">Hydrolase</keyword>
<evidence type="ECO:0000259" key="4">
    <source>
        <dbReference type="Pfam" id="PF00326"/>
    </source>
</evidence>
<accession>A0A2I7SGY1</accession>
<dbReference type="AlphaFoldDB" id="A0A2I7SGY1"/>
<keyword evidence="1" id="KW-0645">Protease</keyword>
<gene>
    <name evidence="6" type="ORF">C1A40_06630</name>
</gene>